<protein>
    <recommendedName>
        <fullName evidence="2 9">DNA mismatch repair protein MutS</fullName>
    </recommendedName>
</protein>
<dbReference type="NCBIfam" id="TIGR01070">
    <property type="entry name" value="mutS1"/>
    <property type="match status" value="1"/>
</dbReference>
<dbReference type="Pfam" id="PF05188">
    <property type="entry name" value="MutS_II"/>
    <property type="match status" value="1"/>
</dbReference>
<evidence type="ECO:0000256" key="4">
    <source>
        <dbReference type="ARBA" id="ARBA00022763"/>
    </source>
</evidence>
<feature type="domain" description="DNA mismatch repair proteins mutS family" evidence="11">
    <location>
        <begin position="710"/>
        <end position="726"/>
    </location>
</feature>
<dbReference type="InterPro" id="IPR007861">
    <property type="entry name" value="DNA_mismatch_repair_MutS_clamp"/>
</dbReference>
<dbReference type="Pfam" id="PF05192">
    <property type="entry name" value="MutS_III"/>
    <property type="match status" value="1"/>
</dbReference>
<dbReference type="NCBIfam" id="NF003810">
    <property type="entry name" value="PRK05399.1"/>
    <property type="match status" value="1"/>
</dbReference>
<evidence type="ECO:0000256" key="8">
    <source>
        <dbReference type="ARBA" id="ARBA00024647"/>
    </source>
</evidence>
<evidence type="ECO:0000256" key="3">
    <source>
        <dbReference type="ARBA" id="ARBA00022741"/>
    </source>
</evidence>
<keyword evidence="3 10" id="KW-0547">Nucleotide-binding</keyword>
<dbReference type="EMBL" id="JAWJZY010000002">
    <property type="protein sequence ID" value="MEE8658794.1"/>
    <property type="molecule type" value="Genomic_DNA"/>
</dbReference>
<dbReference type="InterPro" id="IPR036187">
    <property type="entry name" value="DNA_mismatch_repair_MutS_sf"/>
</dbReference>
<dbReference type="Gene3D" id="3.30.420.110">
    <property type="entry name" value="MutS, connector domain"/>
    <property type="match status" value="1"/>
</dbReference>
<dbReference type="InterPro" id="IPR016151">
    <property type="entry name" value="DNA_mismatch_repair_MutS_N"/>
</dbReference>
<dbReference type="InterPro" id="IPR007695">
    <property type="entry name" value="DNA_mismatch_repair_MutS-lik_N"/>
</dbReference>
<dbReference type="SMART" id="SM00534">
    <property type="entry name" value="MUTSac"/>
    <property type="match status" value="1"/>
</dbReference>
<dbReference type="InterPro" id="IPR036678">
    <property type="entry name" value="MutS_con_dom_sf"/>
</dbReference>
<dbReference type="Pfam" id="PF00488">
    <property type="entry name" value="MutS_V"/>
    <property type="match status" value="1"/>
</dbReference>
<dbReference type="SUPFAM" id="SSF52540">
    <property type="entry name" value="P-loop containing nucleoside triphosphate hydrolases"/>
    <property type="match status" value="1"/>
</dbReference>
<evidence type="ECO:0000256" key="1">
    <source>
        <dbReference type="ARBA" id="ARBA00006271"/>
    </source>
</evidence>
<dbReference type="SMART" id="SM00533">
    <property type="entry name" value="MUTSd"/>
    <property type="match status" value="1"/>
</dbReference>
<dbReference type="PROSITE" id="PS00486">
    <property type="entry name" value="DNA_MISMATCH_REPAIR_2"/>
    <property type="match status" value="1"/>
</dbReference>
<name>A0ABU7U1N7_9PROT</name>
<dbReference type="InterPro" id="IPR017261">
    <property type="entry name" value="DNA_mismatch_repair_MutS/MSH"/>
</dbReference>
<evidence type="ECO:0000313" key="12">
    <source>
        <dbReference type="EMBL" id="MEE8658794.1"/>
    </source>
</evidence>
<dbReference type="Gene3D" id="6.10.140.430">
    <property type="match status" value="1"/>
</dbReference>
<dbReference type="Pfam" id="PF01624">
    <property type="entry name" value="MutS_I"/>
    <property type="match status" value="1"/>
</dbReference>
<dbReference type="PIRSF" id="PIRSF037677">
    <property type="entry name" value="DNA_mis_repair_Msh6"/>
    <property type="match status" value="1"/>
</dbReference>
<dbReference type="Gene3D" id="3.40.1170.10">
    <property type="entry name" value="DNA repair protein MutS, domain I"/>
    <property type="match status" value="1"/>
</dbReference>
<evidence type="ECO:0000256" key="10">
    <source>
        <dbReference type="RuleBase" id="RU003756"/>
    </source>
</evidence>
<evidence type="ECO:0000313" key="13">
    <source>
        <dbReference type="Proteomes" id="UP001312908"/>
    </source>
</evidence>
<comment type="caution">
    <text evidence="12">The sequence shown here is derived from an EMBL/GenBank/DDBJ whole genome shotgun (WGS) entry which is preliminary data.</text>
</comment>
<evidence type="ECO:0000256" key="6">
    <source>
        <dbReference type="ARBA" id="ARBA00023125"/>
    </source>
</evidence>
<dbReference type="Gene3D" id="3.40.50.300">
    <property type="entry name" value="P-loop containing nucleotide triphosphate hydrolases"/>
    <property type="match status" value="1"/>
</dbReference>
<gene>
    <name evidence="12" type="primary">mutS</name>
    <name evidence="12" type="ORF">DOFOFD_07195</name>
</gene>
<comment type="function">
    <text evidence="8">This protein is involved in the repair of mismatches in DNA. It is possible that it carries out the mismatch recognition step. This protein has a weak ATPase activity.</text>
</comment>
<keyword evidence="4 10" id="KW-0227">DNA damage</keyword>
<dbReference type="Pfam" id="PF05190">
    <property type="entry name" value="MutS_IV"/>
    <property type="match status" value="1"/>
</dbReference>
<dbReference type="Gene3D" id="1.10.1420.10">
    <property type="match status" value="2"/>
</dbReference>
<sequence length="904" mass="98908">MNQKTGKTPSPTPEGATPAMAQWFALKAQEPDALLFFRMGDFFELFFQDAEIASLALDISLTTRGRHQETPIPMCGVPVAAAASYIARLIRRDFRVAIAEQIDAPPNKGDPAQKGPLKRAIVRLVTRGTLTEDELLESSKANILLSLIRLKSHAASAPIGAAWIDVSTGELETTILDVVEVDELLSRIDPVEILTDLHDFVTEPYRSHVVRDLRIPDVDIARLAVARRFGLTQIGSLGPFSDEEIVACATVLAYVKRTLADNVPRVSRPLRLDQSSALSLDPATRASLELLSARDGTTTHSLLSAVDRTYTAGGKRLLARWISSPLIEPGTIAARQEAWKWLARTPSFLDALQDVLKHTPDLARALTRLSSLRLVPRDLGAVKVALLSADRIIALLRPVYSDNTPEYIRRLYTGFHRRADPLLNKLEAALKPDLPARLEDGNIIAADYNAELDAARALRDHSRQAIAALQAQYAARYNVSSLKIKYHAQLGYVVETTATHANRLREDNSLIFRQGTANLARFSTDELISLERAIIEAADRAQALEVEIFTKLAHEALDHPALAGMAELFSLADVLASAAELSQEGVWCCPEVTADRAFEIEACRHPVVEEALDDGTHFIPNDCALPPEHRVMLLTGPNMAGKSTFLRQTALAVILAQAGMPIPARRARIGVVDRLFSRVGASDDLARGRSTFMVEMSETAAILRLAGPRSFVVVDEIGRGTSTLDGLAIAWATLEALHSQLGARTIFATHFHELGRLTDSMPHLTPYTMMIKEWKGTIIFQHEVRKGAARKSWGVHVARLAGVPEYVVNRATRLLAALEAQQPGIAAPLPLFEPTAPSMSDDTPMADNAGQTETLEADATSIHKVIRKLEALDPDSLTPRDALAALYELQRLARESGHARRDAS</sequence>
<reference evidence="12 13" key="1">
    <citation type="submission" date="2023-10" db="EMBL/GenBank/DDBJ databases">
        <title>Sorlinia euscelidii gen. nov., sp. nov., an acetic acid bacteria isolated from the gut of Euscelidius variegatus emitter.</title>
        <authorList>
            <person name="Michoud G."/>
            <person name="Marasco R."/>
            <person name="Seferji K."/>
            <person name="Gonella E."/>
            <person name="Garuglieri E."/>
            <person name="Alma A."/>
            <person name="Mapelli F."/>
            <person name="Borin S."/>
            <person name="Daffonchio D."/>
            <person name="Crotti E."/>
        </authorList>
    </citation>
    <scope>NUCLEOTIDE SEQUENCE [LARGE SCALE GENOMIC DNA]</scope>
    <source>
        <strain evidence="12 13">EV16P</strain>
    </source>
</reference>
<comment type="similarity">
    <text evidence="1 10">Belongs to the DNA mismatch repair MutS family.</text>
</comment>
<evidence type="ECO:0000256" key="9">
    <source>
        <dbReference type="NCBIfam" id="TIGR01070"/>
    </source>
</evidence>
<dbReference type="InterPro" id="IPR045076">
    <property type="entry name" value="MutS"/>
</dbReference>
<dbReference type="InterPro" id="IPR000432">
    <property type="entry name" value="DNA_mismatch_repair_MutS_C"/>
</dbReference>
<keyword evidence="6 10" id="KW-0238">DNA-binding</keyword>
<keyword evidence="5" id="KW-0067">ATP-binding</keyword>
<evidence type="ECO:0000256" key="7">
    <source>
        <dbReference type="ARBA" id="ARBA00023204"/>
    </source>
</evidence>
<evidence type="ECO:0000259" key="11">
    <source>
        <dbReference type="PROSITE" id="PS00486"/>
    </source>
</evidence>
<keyword evidence="13" id="KW-1185">Reference proteome</keyword>
<dbReference type="PANTHER" id="PTHR11361:SF34">
    <property type="entry name" value="DNA MISMATCH REPAIR PROTEIN MSH1, MITOCHONDRIAL"/>
    <property type="match status" value="1"/>
</dbReference>
<dbReference type="PANTHER" id="PTHR11361">
    <property type="entry name" value="DNA MISMATCH REPAIR PROTEIN MUTS FAMILY MEMBER"/>
    <property type="match status" value="1"/>
</dbReference>
<organism evidence="12 13">
    <name type="scientific">Sorlinia euscelidii</name>
    <dbReference type="NCBI Taxonomy" id="3081148"/>
    <lineage>
        <taxon>Bacteria</taxon>
        <taxon>Pseudomonadati</taxon>
        <taxon>Pseudomonadota</taxon>
        <taxon>Alphaproteobacteria</taxon>
        <taxon>Acetobacterales</taxon>
        <taxon>Acetobacteraceae</taxon>
        <taxon>Sorlinia</taxon>
    </lineage>
</organism>
<evidence type="ECO:0000256" key="2">
    <source>
        <dbReference type="ARBA" id="ARBA00021982"/>
    </source>
</evidence>
<dbReference type="SUPFAM" id="SSF48334">
    <property type="entry name" value="DNA repair protein MutS, domain III"/>
    <property type="match status" value="1"/>
</dbReference>
<accession>A0ABU7U1N7</accession>
<dbReference type="InterPro" id="IPR005748">
    <property type="entry name" value="DNA_mismatch_repair_MutS"/>
</dbReference>
<dbReference type="SUPFAM" id="SSF55271">
    <property type="entry name" value="DNA repair protein MutS, domain I"/>
    <property type="match status" value="1"/>
</dbReference>
<evidence type="ECO:0000256" key="5">
    <source>
        <dbReference type="ARBA" id="ARBA00022840"/>
    </source>
</evidence>
<proteinExistence type="inferred from homology"/>
<dbReference type="InterPro" id="IPR027417">
    <property type="entry name" value="P-loop_NTPase"/>
</dbReference>
<dbReference type="InterPro" id="IPR007860">
    <property type="entry name" value="DNA_mmatch_repair_MutS_con_dom"/>
</dbReference>
<keyword evidence="7 10" id="KW-0234">DNA repair</keyword>
<dbReference type="RefSeq" id="WP_394819666.1">
    <property type="nucleotide sequence ID" value="NZ_JAWJZY010000002.1"/>
</dbReference>
<dbReference type="InterPro" id="IPR007696">
    <property type="entry name" value="DNA_mismatch_repair_MutS_core"/>
</dbReference>
<dbReference type="SUPFAM" id="SSF53150">
    <property type="entry name" value="DNA repair protein MutS, domain II"/>
    <property type="match status" value="1"/>
</dbReference>
<dbReference type="Proteomes" id="UP001312908">
    <property type="component" value="Unassembled WGS sequence"/>
</dbReference>